<evidence type="ECO:0000313" key="2">
    <source>
        <dbReference type="Proteomes" id="UP001499882"/>
    </source>
</evidence>
<dbReference type="EMBL" id="BAABKN010000009">
    <property type="protein sequence ID" value="GAA4733122.1"/>
    <property type="molecule type" value="Genomic_DNA"/>
</dbReference>
<keyword evidence="2" id="KW-1185">Reference proteome</keyword>
<dbReference type="RefSeq" id="WP_345526182.1">
    <property type="nucleotide sequence ID" value="NZ_BAABKN010000009.1"/>
</dbReference>
<accession>A0ABP8YMU7</accession>
<organism evidence="1 2">
    <name type="scientific">Nocardioides endophyticus</name>
    <dbReference type="NCBI Taxonomy" id="1353775"/>
    <lineage>
        <taxon>Bacteria</taxon>
        <taxon>Bacillati</taxon>
        <taxon>Actinomycetota</taxon>
        <taxon>Actinomycetes</taxon>
        <taxon>Propionibacteriales</taxon>
        <taxon>Nocardioidaceae</taxon>
        <taxon>Nocardioides</taxon>
    </lineage>
</organism>
<protein>
    <submittedName>
        <fullName evidence="1">Uncharacterized protein</fullName>
    </submittedName>
</protein>
<proteinExistence type="predicted"/>
<comment type="caution">
    <text evidence="1">The sequence shown here is derived from an EMBL/GenBank/DDBJ whole genome shotgun (WGS) entry which is preliminary data.</text>
</comment>
<dbReference type="Proteomes" id="UP001499882">
    <property type="component" value="Unassembled WGS sequence"/>
</dbReference>
<sequence>MELQSRGAPLPPFFAAVRRRHPDVDIVLLPGERPESEHAEQATEQQLANAFDLTTGTATRAWAEAVGDGQLPESRFAFGPDEDSVTARARVSARLDGSPLLPLAAALAQTGWDIGQRPGAVSQLFAHRATMQLVASYAAANGTFVLTASSTPLLVGVDRARELVEP</sequence>
<gene>
    <name evidence="1" type="ORF">GCM10023350_15740</name>
</gene>
<reference evidence="2" key="1">
    <citation type="journal article" date="2019" name="Int. J. Syst. Evol. Microbiol.">
        <title>The Global Catalogue of Microorganisms (GCM) 10K type strain sequencing project: providing services to taxonomists for standard genome sequencing and annotation.</title>
        <authorList>
            <consortium name="The Broad Institute Genomics Platform"/>
            <consortium name="The Broad Institute Genome Sequencing Center for Infectious Disease"/>
            <person name="Wu L."/>
            <person name="Ma J."/>
        </authorList>
    </citation>
    <scope>NUCLEOTIDE SEQUENCE [LARGE SCALE GENOMIC DNA]</scope>
    <source>
        <strain evidence="2">JCM 18532</strain>
    </source>
</reference>
<evidence type="ECO:0000313" key="1">
    <source>
        <dbReference type="EMBL" id="GAA4733122.1"/>
    </source>
</evidence>
<name>A0ABP8YMU7_9ACTN</name>